<dbReference type="Proteomes" id="UP000050783">
    <property type="component" value="Unassembled WGS sequence"/>
</dbReference>
<protein>
    <submittedName>
        <fullName evidence="2">Uncharacterized protein</fullName>
    </submittedName>
</protein>
<evidence type="ECO:0000313" key="2">
    <source>
        <dbReference type="EMBL" id="CUH48998.1"/>
    </source>
</evidence>
<evidence type="ECO:0000313" key="3">
    <source>
        <dbReference type="Proteomes" id="UP000050783"/>
    </source>
</evidence>
<gene>
    <name evidence="2" type="ORF">RUA4292_03190</name>
</gene>
<dbReference type="EMBL" id="CYPU01000051">
    <property type="protein sequence ID" value="CUH48998.1"/>
    <property type="molecule type" value="Genomic_DNA"/>
</dbReference>
<sequence>MIRLHFWCKLRAHLQMKSSAKMLSTGAIAANQGLADSEIKSATSIQGSPNGSSNTPEKGSRSFPNQPNVPVKNATNANRYRTANTMMVVLQTKSSLSRSSQCCAAVFCYAANRSQCAFVAQELDTSCRAITVSNAIPRSTILADADCDLCSRLAKGG</sequence>
<name>A0A0P1EFW7_9RHOB</name>
<feature type="compositionally biased region" description="Polar residues" evidence="1">
    <location>
        <begin position="40"/>
        <end position="68"/>
    </location>
</feature>
<dbReference type="AlphaFoldDB" id="A0A0P1EFW7"/>
<reference evidence="2 3" key="1">
    <citation type="submission" date="2015-09" db="EMBL/GenBank/DDBJ databases">
        <authorList>
            <consortium name="Swine Surveillance"/>
        </authorList>
    </citation>
    <scope>NUCLEOTIDE SEQUENCE [LARGE SCALE GENOMIC DNA]</scope>
    <source>
        <strain evidence="2 3">CECT 4292</strain>
    </source>
</reference>
<feature type="region of interest" description="Disordered" evidence="1">
    <location>
        <begin position="40"/>
        <end position="73"/>
    </location>
</feature>
<proteinExistence type="predicted"/>
<evidence type="ECO:0000256" key="1">
    <source>
        <dbReference type="SAM" id="MobiDB-lite"/>
    </source>
</evidence>
<organism evidence="2 3">
    <name type="scientific">Ruegeria atlantica</name>
    <dbReference type="NCBI Taxonomy" id="81569"/>
    <lineage>
        <taxon>Bacteria</taxon>
        <taxon>Pseudomonadati</taxon>
        <taxon>Pseudomonadota</taxon>
        <taxon>Alphaproteobacteria</taxon>
        <taxon>Rhodobacterales</taxon>
        <taxon>Roseobacteraceae</taxon>
        <taxon>Ruegeria</taxon>
    </lineage>
</organism>
<accession>A0A0P1EFW7</accession>